<name>A0A1G7N5I9_9EURY</name>
<keyword evidence="1" id="KW-1277">Toxin-antitoxin system</keyword>
<proteinExistence type="predicted"/>
<dbReference type="Pfam" id="PF02697">
    <property type="entry name" value="VAPB_antitox"/>
    <property type="match status" value="1"/>
</dbReference>
<feature type="compositionally biased region" description="Basic and acidic residues" evidence="2">
    <location>
        <begin position="51"/>
        <end position="74"/>
    </location>
</feature>
<reference evidence="3 4" key="1">
    <citation type="submission" date="2016-10" db="EMBL/GenBank/DDBJ databases">
        <authorList>
            <person name="Varghese N."/>
            <person name="Submissions S."/>
        </authorList>
    </citation>
    <scope>NUCLEOTIDE SEQUENCE [LARGE SCALE GENOMIC DNA]</scope>
    <source>
        <strain evidence="3 4">CGMCC 1.3527</strain>
    </source>
</reference>
<organism evidence="3 4">
    <name type="scientific">Halorubrum xinjiangense</name>
    <dbReference type="NCBI Taxonomy" id="261291"/>
    <lineage>
        <taxon>Archaea</taxon>
        <taxon>Methanobacteriati</taxon>
        <taxon>Methanobacteriota</taxon>
        <taxon>Stenosarchaea group</taxon>
        <taxon>Halobacteria</taxon>
        <taxon>Halobacteriales</taxon>
        <taxon>Haloferacaceae</taxon>
        <taxon>Halorubrum</taxon>
    </lineage>
</organism>
<gene>
    <name evidence="3" type="ORF">SAMN04488067_10752</name>
</gene>
<dbReference type="EMBL" id="FNBO01000007">
    <property type="protein sequence ID" value="SDF69303.1"/>
    <property type="molecule type" value="Genomic_DNA"/>
</dbReference>
<feature type="region of interest" description="Disordered" evidence="2">
    <location>
        <begin position="37"/>
        <end position="74"/>
    </location>
</feature>
<accession>A0A1G7N5I9</accession>
<dbReference type="AlphaFoldDB" id="A0A1G7N5I9"/>
<dbReference type="OrthoDB" id="9187at2157"/>
<evidence type="ECO:0000313" key="4">
    <source>
        <dbReference type="Proteomes" id="UP000324020"/>
    </source>
</evidence>
<protein>
    <submittedName>
        <fullName evidence="3">Uncharacterized ACR, COG1753</fullName>
    </submittedName>
</protein>
<keyword evidence="4" id="KW-1185">Reference proteome</keyword>
<evidence type="ECO:0000256" key="1">
    <source>
        <dbReference type="ARBA" id="ARBA00022649"/>
    </source>
</evidence>
<dbReference type="InterPro" id="IPR003847">
    <property type="entry name" value="Put_antitoxin"/>
</dbReference>
<sequence>MAKRIGVGEETYDALASLKRDDETFDDLLTRLLRERREDSRSGASFWKGSDAPEHARETRQELKSGSDTRGSEP</sequence>
<dbReference type="RefSeq" id="WP_149798798.1">
    <property type="nucleotide sequence ID" value="NZ_FNBO01000007.1"/>
</dbReference>
<evidence type="ECO:0000313" key="3">
    <source>
        <dbReference type="EMBL" id="SDF69303.1"/>
    </source>
</evidence>
<evidence type="ECO:0000256" key="2">
    <source>
        <dbReference type="SAM" id="MobiDB-lite"/>
    </source>
</evidence>
<dbReference type="Proteomes" id="UP000324020">
    <property type="component" value="Unassembled WGS sequence"/>
</dbReference>